<keyword evidence="2" id="KW-0812">Transmembrane</keyword>
<proteinExistence type="predicted"/>
<organism evidence="4 5">
    <name type="scientific">Marinilabilia salmonicolor</name>
    <dbReference type="NCBI Taxonomy" id="989"/>
    <lineage>
        <taxon>Bacteria</taxon>
        <taxon>Pseudomonadati</taxon>
        <taxon>Bacteroidota</taxon>
        <taxon>Bacteroidia</taxon>
        <taxon>Marinilabiliales</taxon>
        <taxon>Marinilabiliaceae</taxon>
        <taxon>Marinilabilia</taxon>
    </lineage>
</organism>
<dbReference type="PANTHER" id="PTHR46401">
    <property type="entry name" value="GLYCOSYLTRANSFERASE WBBK-RELATED"/>
    <property type="match status" value="1"/>
</dbReference>
<dbReference type="PANTHER" id="PTHR46401:SF2">
    <property type="entry name" value="GLYCOSYLTRANSFERASE WBBK-RELATED"/>
    <property type="match status" value="1"/>
</dbReference>
<reference evidence="4 5" key="1">
    <citation type="submission" date="2018-07" db="EMBL/GenBank/DDBJ databases">
        <title>Freshwater and sediment microbial communities from various areas in North America, analyzing microbe dynamics in response to fracking.</title>
        <authorList>
            <person name="Lamendella R."/>
        </authorList>
    </citation>
    <scope>NUCLEOTIDE SEQUENCE [LARGE SCALE GENOMIC DNA]</scope>
    <source>
        <strain evidence="4 5">160A</strain>
    </source>
</reference>
<feature type="domain" description="Glycosyl transferase family 1" evidence="3">
    <location>
        <begin position="184"/>
        <end position="340"/>
    </location>
</feature>
<evidence type="ECO:0000259" key="3">
    <source>
        <dbReference type="Pfam" id="PF00534"/>
    </source>
</evidence>
<dbReference type="RefSeq" id="WP_114436490.1">
    <property type="nucleotide sequence ID" value="NZ_QPIZ01000004.1"/>
</dbReference>
<evidence type="ECO:0000256" key="1">
    <source>
        <dbReference type="ARBA" id="ARBA00022679"/>
    </source>
</evidence>
<dbReference type="GO" id="GO:0016757">
    <property type="term" value="F:glycosyltransferase activity"/>
    <property type="evidence" value="ECO:0007669"/>
    <property type="project" value="InterPro"/>
</dbReference>
<keyword evidence="2" id="KW-0472">Membrane</keyword>
<dbReference type="Pfam" id="PF00534">
    <property type="entry name" value="Glycos_transf_1"/>
    <property type="match status" value="1"/>
</dbReference>
<dbReference type="AlphaFoldDB" id="A0A368VAZ1"/>
<dbReference type="EMBL" id="QPIZ01000004">
    <property type="protein sequence ID" value="RCW38288.1"/>
    <property type="molecule type" value="Genomic_DNA"/>
</dbReference>
<keyword evidence="1 4" id="KW-0808">Transferase</keyword>
<keyword evidence="2" id="KW-1133">Transmembrane helix</keyword>
<dbReference type="Gene3D" id="3.40.50.2000">
    <property type="entry name" value="Glycogen Phosphorylase B"/>
    <property type="match status" value="2"/>
</dbReference>
<feature type="transmembrane region" description="Helical" evidence="2">
    <location>
        <begin position="64"/>
        <end position="88"/>
    </location>
</feature>
<gene>
    <name evidence="4" type="ORF">DFO77_10445</name>
</gene>
<dbReference type="SUPFAM" id="SSF53756">
    <property type="entry name" value="UDP-Glycosyltransferase/glycogen phosphorylase"/>
    <property type="match status" value="1"/>
</dbReference>
<comment type="caution">
    <text evidence="4">The sequence shown here is derived from an EMBL/GenBank/DDBJ whole genome shotgun (WGS) entry which is preliminary data.</text>
</comment>
<dbReference type="InterPro" id="IPR001296">
    <property type="entry name" value="Glyco_trans_1"/>
</dbReference>
<dbReference type="GO" id="GO:0009103">
    <property type="term" value="P:lipopolysaccharide biosynthetic process"/>
    <property type="evidence" value="ECO:0007669"/>
    <property type="project" value="TreeGrafter"/>
</dbReference>
<protein>
    <submittedName>
        <fullName evidence="4">Glycosyltransferase involved in cell wall biosynthesis</fullName>
    </submittedName>
</protein>
<dbReference type="Proteomes" id="UP000252733">
    <property type="component" value="Unassembled WGS sequence"/>
</dbReference>
<sequence length="369" mass="42853">MKKVIITTSNNLYFDNRVHKITLALMELGFEVLKTGSNNPKISKPQNRPGREKLFNLPFKKGPLFYFFLNIYTFFFLLFSRFNLIWAVDMDTLPAAKTAALIKRKPIVFDGHEYFSELPELTDRKIIKEIWTKMEQFFLPGCNLYFTVSPGLVKLYKQNLNLDFRLLRNFPLRRHEINIPILMAEEKVILYQGVLNKGRGLEQAIKALAFLDKSYRLVIVGRGDITEELMQLTKSMNMEKRVNFTGPVPFEELHKFQKNAMVGLALHENMGLNYFHALPNRIFDYIQAGIPVLTNNFPDMGGIVQKSETGLITEKLEPEVIASFIKEACENTDLRRTWQQTLPKAANQFTWENEKEGIKEVLHHVRQSE</sequence>
<evidence type="ECO:0000313" key="5">
    <source>
        <dbReference type="Proteomes" id="UP000252733"/>
    </source>
</evidence>
<keyword evidence="5" id="KW-1185">Reference proteome</keyword>
<evidence type="ECO:0000313" key="4">
    <source>
        <dbReference type="EMBL" id="RCW38288.1"/>
    </source>
</evidence>
<name>A0A368VAZ1_9BACT</name>
<accession>A0A368VAZ1</accession>
<evidence type="ECO:0000256" key="2">
    <source>
        <dbReference type="SAM" id="Phobius"/>
    </source>
</evidence>